<accession>A0A162CN15</accession>
<evidence type="ECO:0000313" key="2">
    <source>
        <dbReference type="Proteomes" id="UP000076858"/>
    </source>
</evidence>
<reference evidence="1 2" key="1">
    <citation type="submission" date="2016-03" db="EMBL/GenBank/DDBJ databases">
        <title>EvidentialGene: Evidence-directed Construction of Genes on Genomes.</title>
        <authorList>
            <person name="Gilbert D.G."/>
            <person name="Choi J.-H."/>
            <person name="Mockaitis K."/>
            <person name="Colbourne J."/>
            <person name="Pfrender M."/>
        </authorList>
    </citation>
    <scope>NUCLEOTIDE SEQUENCE [LARGE SCALE GENOMIC DNA]</scope>
    <source>
        <strain evidence="1 2">Xinb3</strain>
        <tissue evidence="1">Complete organism</tissue>
    </source>
</reference>
<dbReference type="EMBL" id="LRGB01000944">
    <property type="protein sequence ID" value="KZS14756.1"/>
    <property type="molecule type" value="Genomic_DNA"/>
</dbReference>
<gene>
    <name evidence="1" type="ORF">APZ42_020143</name>
</gene>
<evidence type="ECO:0008006" key="3">
    <source>
        <dbReference type="Google" id="ProtNLM"/>
    </source>
</evidence>
<dbReference type="Proteomes" id="UP000076858">
    <property type="component" value="Unassembled WGS sequence"/>
</dbReference>
<sequence>MIPDTEWQVIEPGSSLTLTCISKERISSWWLPGNFNNKRVPHDTFDPSLTFQQ</sequence>
<evidence type="ECO:0000313" key="1">
    <source>
        <dbReference type="EMBL" id="KZS14756.1"/>
    </source>
</evidence>
<organism evidence="1 2">
    <name type="scientific">Daphnia magna</name>
    <dbReference type="NCBI Taxonomy" id="35525"/>
    <lineage>
        <taxon>Eukaryota</taxon>
        <taxon>Metazoa</taxon>
        <taxon>Ecdysozoa</taxon>
        <taxon>Arthropoda</taxon>
        <taxon>Crustacea</taxon>
        <taxon>Branchiopoda</taxon>
        <taxon>Diplostraca</taxon>
        <taxon>Cladocera</taxon>
        <taxon>Anomopoda</taxon>
        <taxon>Daphniidae</taxon>
        <taxon>Daphnia</taxon>
    </lineage>
</organism>
<proteinExistence type="predicted"/>
<name>A0A162CN15_9CRUS</name>
<dbReference type="AlphaFoldDB" id="A0A162CN15"/>
<comment type="caution">
    <text evidence="1">The sequence shown here is derived from an EMBL/GenBank/DDBJ whole genome shotgun (WGS) entry which is preliminary data.</text>
</comment>
<keyword evidence="2" id="KW-1185">Reference proteome</keyword>
<protein>
    <recommendedName>
        <fullName evidence="3">Ig-like domain-containing protein</fullName>
    </recommendedName>
</protein>